<organism evidence="2 3">
    <name type="scientific">Elongatibacter sediminis</name>
    <dbReference type="NCBI Taxonomy" id="3119006"/>
    <lineage>
        <taxon>Bacteria</taxon>
        <taxon>Pseudomonadati</taxon>
        <taxon>Pseudomonadota</taxon>
        <taxon>Gammaproteobacteria</taxon>
        <taxon>Chromatiales</taxon>
        <taxon>Wenzhouxiangellaceae</taxon>
        <taxon>Elongatibacter</taxon>
    </lineage>
</organism>
<gene>
    <name evidence="2" type="ORF">V3330_06955</name>
</gene>
<dbReference type="GO" id="GO:0004497">
    <property type="term" value="F:monooxygenase activity"/>
    <property type="evidence" value="ECO:0007669"/>
    <property type="project" value="UniProtKB-KW"/>
</dbReference>
<sequence>MVVFIATLRVAAGREEEFERLQTELSEIAHENEPGLLVYDVIRHAENRQTYVVYARFRDREAFDYHQEADFHHRLVPPILDCVEGEMDLQFYDWIA</sequence>
<dbReference type="RefSeq" id="WP_354694687.1">
    <property type="nucleotide sequence ID" value="NZ_JAZHOG010000004.1"/>
</dbReference>
<dbReference type="SUPFAM" id="SSF54909">
    <property type="entry name" value="Dimeric alpha+beta barrel"/>
    <property type="match status" value="1"/>
</dbReference>
<dbReference type="PROSITE" id="PS51725">
    <property type="entry name" value="ABM"/>
    <property type="match status" value="1"/>
</dbReference>
<dbReference type="Proteomes" id="UP001359886">
    <property type="component" value="Unassembled WGS sequence"/>
</dbReference>
<dbReference type="InterPro" id="IPR011008">
    <property type="entry name" value="Dimeric_a/b-barrel"/>
</dbReference>
<keyword evidence="3" id="KW-1185">Reference proteome</keyword>
<dbReference type="AlphaFoldDB" id="A0AAW9R7U4"/>
<dbReference type="Gene3D" id="3.30.70.100">
    <property type="match status" value="1"/>
</dbReference>
<dbReference type="EMBL" id="JAZHOG010000004">
    <property type="protein sequence ID" value="MEJ8567362.1"/>
    <property type="molecule type" value="Genomic_DNA"/>
</dbReference>
<evidence type="ECO:0000259" key="1">
    <source>
        <dbReference type="PROSITE" id="PS51725"/>
    </source>
</evidence>
<dbReference type="InterPro" id="IPR007138">
    <property type="entry name" value="ABM_dom"/>
</dbReference>
<comment type="caution">
    <text evidence="2">The sequence shown here is derived from an EMBL/GenBank/DDBJ whole genome shotgun (WGS) entry which is preliminary data.</text>
</comment>
<feature type="domain" description="ABM" evidence="1">
    <location>
        <begin position="2"/>
        <end position="91"/>
    </location>
</feature>
<protein>
    <submittedName>
        <fullName evidence="2">Antibiotic biosynthesis monooxygenase family protein</fullName>
    </submittedName>
</protein>
<proteinExistence type="predicted"/>
<dbReference type="Pfam" id="PF03992">
    <property type="entry name" value="ABM"/>
    <property type="match status" value="1"/>
</dbReference>
<keyword evidence="2" id="KW-0560">Oxidoreductase</keyword>
<evidence type="ECO:0000313" key="2">
    <source>
        <dbReference type="EMBL" id="MEJ8567362.1"/>
    </source>
</evidence>
<keyword evidence="2" id="KW-0503">Monooxygenase</keyword>
<name>A0AAW9R7U4_9GAMM</name>
<reference evidence="2 3" key="1">
    <citation type="submission" date="2024-02" db="EMBL/GenBank/DDBJ databases">
        <title>A novel Wenzhouxiangellaceae bacterium, isolated from coastal sediments.</title>
        <authorList>
            <person name="Du Z.-J."/>
            <person name="Ye Y.-Q."/>
            <person name="Zhang X.-Y."/>
        </authorList>
    </citation>
    <scope>NUCLEOTIDE SEQUENCE [LARGE SCALE GENOMIC DNA]</scope>
    <source>
        <strain evidence="2 3">CH-27</strain>
    </source>
</reference>
<accession>A0AAW9R7U4</accession>
<evidence type="ECO:0000313" key="3">
    <source>
        <dbReference type="Proteomes" id="UP001359886"/>
    </source>
</evidence>